<dbReference type="AlphaFoldDB" id="A0ABD2CVI5"/>
<dbReference type="Proteomes" id="UP001607303">
    <property type="component" value="Unassembled WGS sequence"/>
</dbReference>
<name>A0ABD2CVI5_VESMC</name>
<comment type="caution">
    <text evidence="1">The sequence shown here is derived from an EMBL/GenBank/DDBJ whole genome shotgun (WGS) entry which is preliminary data.</text>
</comment>
<protein>
    <submittedName>
        <fullName evidence="1">Uncharacterized protein</fullName>
    </submittedName>
</protein>
<keyword evidence="2" id="KW-1185">Reference proteome</keyword>
<gene>
    <name evidence="1" type="ORF">V1477_002766</name>
</gene>
<evidence type="ECO:0000313" key="2">
    <source>
        <dbReference type="Proteomes" id="UP001607303"/>
    </source>
</evidence>
<organism evidence="1 2">
    <name type="scientific">Vespula maculifrons</name>
    <name type="common">Eastern yellow jacket</name>
    <name type="synonym">Wasp</name>
    <dbReference type="NCBI Taxonomy" id="7453"/>
    <lineage>
        <taxon>Eukaryota</taxon>
        <taxon>Metazoa</taxon>
        <taxon>Ecdysozoa</taxon>
        <taxon>Arthropoda</taxon>
        <taxon>Hexapoda</taxon>
        <taxon>Insecta</taxon>
        <taxon>Pterygota</taxon>
        <taxon>Neoptera</taxon>
        <taxon>Endopterygota</taxon>
        <taxon>Hymenoptera</taxon>
        <taxon>Apocrita</taxon>
        <taxon>Aculeata</taxon>
        <taxon>Vespoidea</taxon>
        <taxon>Vespidae</taxon>
        <taxon>Vespinae</taxon>
        <taxon>Vespula</taxon>
    </lineage>
</organism>
<evidence type="ECO:0000313" key="1">
    <source>
        <dbReference type="EMBL" id="KAL2749156.1"/>
    </source>
</evidence>
<dbReference type="EMBL" id="JAYRBN010000028">
    <property type="protein sequence ID" value="KAL2749156.1"/>
    <property type="molecule type" value="Genomic_DNA"/>
</dbReference>
<reference evidence="1 2" key="1">
    <citation type="journal article" date="2024" name="Ann. Entomol. Soc. Am.">
        <title>Genomic analyses of the southern and eastern yellowjacket wasps (Hymenoptera: Vespidae) reveal evolutionary signatures of social life.</title>
        <authorList>
            <person name="Catto M.A."/>
            <person name="Caine P.B."/>
            <person name="Orr S.E."/>
            <person name="Hunt B.G."/>
            <person name="Goodisman M.A.D."/>
        </authorList>
    </citation>
    <scope>NUCLEOTIDE SEQUENCE [LARGE SCALE GENOMIC DNA]</scope>
    <source>
        <strain evidence="1">232</strain>
        <tissue evidence="1">Head and thorax</tissue>
    </source>
</reference>
<accession>A0ABD2CVI5</accession>
<sequence>MIFGVTLRLSSEYVINEETPIELQIFLDKLRLGHSSRLSQCIQSKNAIRTTLKTYPNKRSVKFMRQPEVMRLRQYVSHVTPVANQRVISSSQSRSAIL</sequence>
<proteinExistence type="predicted"/>